<protein>
    <submittedName>
        <fullName evidence="1">Uncharacterized protein</fullName>
    </submittedName>
</protein>
<dbReference type="Proteomes" id="UP000184480">
    <property type="component" value="Unassembled WGS sequence"/>
</dbReference>
<reference evidence="2" key="1">
    <citation type="submission" date="2016-11" db="EMBL/GenBank/DDBJ databases">
        <authorList>
            <person name="Varghese N."/>
            <person name="Submissions S."/>
        </authorList>
    </citation>
    <scope>NUCLEOTIDE SEQUENCE [LARGE SCALE GENOMIC DNA]</scope>
    <source>
        <strain evidence="2">DSM 27370</strain>
    </source>
</reference>
<proteinExistence type="predicted"/>
<name>A0A1M4UPS2_9BACT</name>
<dbReference type="EMBL" id="FQUC01000001">
    <property type="protein sequence ID" value="SHE58689.1"/>
    <property type="molecule type" value="Genomic_DNA"/>
</dbReference>
<keyword evidence="2" id="KW-1185">Reference proteome</keyword>
<gene>
    <name evidence="1" type="ORF">SAMN05444362_101662</name>
</gene>
<evidence type="ECO:0000313" key="1">
    <source>
        <dbReference type="EMBL" id="SHE58689.1"/>
    </source>
</evidence>
<evidence type="ECO:0000313" key="2">
    <source>
        <dbReference type="Proteomes" id="UP000184480"/>
    </source>
</evidence>
<sequence length="50" mass="5919">MSRSIHITIKNFRGLTKQELEKQHKDKNSDLNLWAKKKGIKRAKISSRKK</sequence>
<organism evidence="1 2">
    <name type="scientific">Dysgonomonas macrotermitis</name>
    <dbReference type="NCBI Taxonomy" id="1346286"/>
    <lineage>
        <taxon>Bacteria</taxon>
        <taxon>Pseudomonadati</taxon>
        <taxon>Bacteroidota</taxon>
        <taxon>Bacteroidia</taxon>
        <taxon>Bacteroidales</taxon>
        <taxon>Dysgonomonadaceae</taxon>
        <taxon>Dysgonomonas</taxon>
    </lineage>
</organism>
<dbReference type="AlphaFoldDB" id="A0A1M4UPS2"/>
<accession>A0A1M4UPS2</accession>